<comment type="caution">
    <text evidence="4">The sequence shown here is derived from an EMBL/GenBank/DDBJ whole genome shotgun (WGS) entry which is preliminary data.</text>
</comment>
<evidence type="ECO:0000313" key="4">
    <source>
        <dbReference type="EMBL" id="PKG24078.1"/>
    </source>
</evidence>
<gene>
    <name evidence="4" type="ORF">CWS01_08385</name>
</gene>
<evidence type="ECO:0000256" key="2">
    <source>
        <dbReference type="PROSITE-ProRule" id="PRU00703"/>
    </source>
</evidence>
<dbReference type="InterPro" id="IPR046342">
    <property type="entry name" value="CBS_dom_sf"/>
</dbReference>
<dbReference type="SMART" id="SM00116">
    <property type="entry name" value="CBS"/>
    <property type="match status" value="2"/>
</dbReference>
<sequence length="151" mass="17275">MQAHELMKTNVVKVKMQDSVRAVINKFIHYNISGLPVVNDRNEVVGYISDGDIMRFIGKHKDVVVDWFHFVTVIQGDDYKFEERVNNILNLNVMDIAKKTVQKVGWDEEIENVAAVLGKRKIKKLPVEKNGVLVGIISRGDVIRTIFKELL</sequence>
<protein>
    <submittedName>
        <fullName evidence="4">CBS domain-containing protein</fullName>
    </submittedName>
</protein>
<reference evidence="4 5" key="1">
    <citation type="journal article" date="2003" name="Int. J. Syst. Evol. Microbiol.">
        <title>Bacillus nealsonii sp. nov., isolated from a spacecraft-assembly facility, whose spores are gamma-radiation resistant.</title>
        <authorList>
            <person name="Venkateswaran K."/>
            <person name="Kempf M."/>
            <person name="Chen F."/>
            <person name="Satomi M."/>
            <person name="Nicholson W."/>
            <person name="Kern R."/>
        </authorList>
    </citation>
    <scope>NUCLEOTIDE SEQUENCE [LARGE SCALE GENOMIC DNA]</scope>
    <source>
        <strain evidence="4 5">FO-92</strain>
    </source>
</reference>
<keyword evidence="1 2" id="KW-0129">CBS domain</keyword>
<accession>A0A2N0Z3J0</accession>
<proteinExistence type="predicted"/>
<keyword evidence="5" id="KW-1185">Reference proteome</keyword>
<dbReference type="PANTHER" id="PTHR43080">
    <property type="entry name" value="CBS DOMAIN-CONTAINING PROTEIN CBSX3, MITOCHONDRIAL"/>
    <property type="match status" value="1"/>
</dbReference>
<evidence type="ECO:0000313" key="5">
    <source>
        <dbReference type="Proteomes" id="UP000233375"/>
    </source>
</evidence>
<dbReference type="InterPro" id="IPR000644">
    <property type="entry name" value="CBS_dom"/>
</dbReference>
<evidence type="ECO:0000259" key="3">
    <source>
        <dbReference type="PROSITE" id="PS51371"/>
    </source>
</evidence>
<dbReference type="Proteomes" id="UP000233375">
    <property type="component" value="Unassembled WGS sequence"/>
</dbReference>
<dbReference type="InterPro" id="IPR051257">
    <property type="entry name" value="Diverse_CBS-Domain"/>
</dbReference>
<dbReference type="OrthoDB" id="9790355at2"/>
<dbReference type="AlphaFoldDB" id="A0A2N0Z3J0"/>
<dbReference type="Gene3D" id="3.10.580.10">
    <property type="entry name" value="CBS-domain"/>
    <property type="match status" value="1"/>
</dbReference>
<dbReference type="RefSeq" id="WP_101176740.1">
    <property type="nucleotide sequence ID" value="NZ_PISE01000016.1"/>
</dbReference>
<feature type="domain" description="CBS" evidence="3">
    <location>
        <begin position="7"/>
        <end position="63"/>
    </location>
</feature>
<name>A0A2N0Z3J0_9BACI</name>
<dbReference type="SUPFAM" id="SSF54631">
    <property type="entry name" value="CBS-domain pair"/>
    <property type="match status" value="1"/>
</dbReference>
<evidence type="ECO:0000256" key="1">
    <source>
        <dbReference type="ARBA" id="ARBA00023122"/>
    </source>
</evidence>
<dbReference type="Pfam" id="PF00571">
    <property type="entry name" value="CBS"/>
    <property type="match status" value="2"/>
</dbReference>
<dbReference type="EMBL" id="PISE01000016">
    <property type="protein sequence ID" value="PKG24078.1"/>
    <property type="molecule type" value="Genomic_DNA"/>
</dbReference>
<organism evidence="4 5">
    <name type="scientific">Niallia nealsonii</name>
    <dbReference type="NCBI Taxonomy" id="115979"/>
    <lineage>
        <taxon>Bacteria</taxon>
        <taxon>Bacillati</taxon>
        <taxon>Bacillota</taxon>
        <taxon>Bacilli</taxon>
        <taxon>Bacillales</taxon>
        <taxon>Bacillaceae</taxon>
        <taxon>Niallia</taxon>
    </lineage>
</organism>
<dbReference type="PANTHER" id="PTHR43080:SF2">
    <property type="entry name" value="CBS DOMAIN-CONTAINING PROTEIN"/>
    <property type="match status" value="1"/>
</dbReference>
<dbReference type="PROSITE" id="PS51371">
    <property type="entry name" value="CBS"/>
    <property type="match status" value="1"/>
</dbReference>